<dbReference type="PANTHER" id="PTHR14950:SF37">
    <property type="entry name" value="ENDORIBONUCLEASE DICER"/>
    <property type="match status" value="1"/>
</dbReference>
<dbReference type="InterPro" id="IPR036389">
    <property type="entry name" value="RNase_III_sf"/>
</dbReference>
<evidence type="ECO:0000313" key="3">
    <source>
        <dbReference type="EMBL" id="KAE8149027.1"/>
    </source>
</evidence>
<dbReference type="EMBL" id="ML742137">
    <property type="protein sequence ID" value="KAE8149027.1"/>
    <property type="molecule type" value="Genomic_DNA"/>
</dbReference>
<dbReference type="AlphaFoldDB" id="A0A5N6TRW7"/>
<protein>
    <submittedName>
        <fullName evidence="3">Ribonuclease III domain-containing protein</fullName>
    </submittedName>
</protein>
<accession>A0A5N6TRW7</accession>
<dbReference type="OrthoDB" id="67027at2759"/>
<dbReference type="SMART" id="SM00535">
    <property type="entry name" value="RIBOc"/>
    <property type="match status" value="1"/>
</dbReference>
<evidence type="ECO:0000313" key="4">
    <source>
        <dbReference type="Proteomes" id="UP000325780"/>
    </source>
</evidence>
<reference evidence="3 4" key="1">
    <citation type="submission" date="2019-04" db="EMBL/GenBank/DDBJ databases">
        <title>Friends and foes A comparative genomics study of 23 Aspergillus species from section Flavi.</title>
        <authorList>
            <consortium name="DOE Joint Genome Institute"/>
            <person name="Kjaerbolling I."/>
            <person name="Vesth T."/>
            <person name="Frisvad J.C."/>
            <person name="Nybo J.L."/>
            <person name="Theobald S."/>
            <person name="Kildgaard S."/>
            <person name="Isbrandt T."/>
            <person name="Kuo A."/>
            <person name="Sato A."/>
            <person name="Lyhne E.K."/>
            <person name="Kogle M.E."/>
            <person name="Wiebenga A."/>
            <person name="Kun R.S."/>
            <person name="Lubbers R.J."/>
            <person name="Makela M.R."/>
            <person name="Barry K."/>
            <person name="Chovatia M."/>
            <person name="Clum A."/>
            <person name="Daum C."/>
            <person name="Haridas S."/>
            <person name="He G."/>
            <person name="LaButti K."/>
            <person name="Lipzen A."/>
            <person name="Mondo S."/>
            <person name="Riley R."/>
            <person name="Salamov A."/>
            <person name="Simmons B.A."/>
            <person name="Magnuson J.K."/>
            <person name="Henrissat B."/>
            <person name="Mortensen U.H."/>
            <person name="Larsen T.O."/>
            <person name="Devries R.P."/>
            <person name="Grigoriev I.V."/>
            <person name="Machida M."/>
            <person name="Baker S.E."/>
            <person name="Andersen M.R."/>
        </authorList>
    </citation>
    <scope>NUCLEOTIDE SEQUENCE [LARGE SCALE GENOMIC DNA]</scope>
    <source>
        <strain evidence="3 4">IBT 18842</strain>
    </source>
</reference>
<dbReference type="PROSITE" id="PS50142">
    <property type="entry name" value="RNASE_3_2"/>
    <property type="match status" value="1"/>
</dbReference>
<dbReference type="InterPro" id="IPR000999">
    <property type="entry name" value="RNase_III_dom"/>
</dbReference>
<dbReference type="CDD" id="cd00593">
    <property type="entry name" value="RIBOc"/>
    <property type="match status" value="1"/>
</dbReference>
<keyword evidence="4" id="KW-1185">Reference proteome</keyword>
<dbReference type="GO" id="GO:0006396">
    <property type="term" value="P:RNA processing"/>
    <property type="evidence" value="ECO:0007669"/>
    <property type="project" value="InterPro"/>
</dbReference>
<dbReference type="Gene3D" id="1.10.1520.10">
    <property type="entry name" value="Ribonuclease III domain"/>
    <property type="match status" value="1"/>
</dbReference>
<keyword evidence="1" id="KW-0378">Hydrolase</keyword>
<dbReference type="Proteomes" id="UP000325780">
    <property type="component" value="Unassembled WGS sequence"/>
</dbReference>
<evidence type="ECO:0000259" key="2">
    <source>
        <dbReference type="PROSITE" id="PS50142"/>
    </source>
</evidence>
<proteinExistence type="predicted"/>
<name>A0A5N6TRW7_ASPAV</name>
<dbReference type="PANTHER" id="PTHR14950">
    <property type="entry name" value="DICER-RELATED"/>
    <property type="match status" value="1"/>
</dbReference>
<evidence type="ECO:0000256" key="1">
    <source>
        <dbReference type="ARBA" id="ARBA00022801"/>
    </source>
</evidence>
<dbReference type="SUPFAM" id="SSF69065">
    <property type="entry name" value="RNase III domain-like"/>
    <property type="match status" value="1"/>
</dbReference>
<organism evidence="3 4">
    <name type="scientific">Aspergillus avenaceus</name>
    <dbReference type="NCBI Taxonomy" id="36643"/>
    <lineage>
        <taxon>Eukaryota</taxon>
        <taxon>Fungi</taxon>
        <taxon>Dikarya</taxon>
        <taxon>Ascomycota</taxon>
        <taxon>Pezizomycotina</taxon>
        <taxon>Eurotiomycetes</taxon>
        <taxon>Eurotiomycetidae</taxon>
        <taxon>Eurotiales</taxon>
        <taxon>Aspergillaceae</taxon>
        <taxon>Aspergillus</taxon>
        <taxon>Aspergillus subgen. Circumdati</taxon>
    </lineage>
</organism>
<gene>
    <name evidence="3" type="ORF">BDV25DRAFT_157046</name>
</gene>
<sequence>MADNSSEFECLIGYSFRNRDLMEEALQEASVVTPGNERLALIGDKVLALMLLQDWYRTGNSTADGTYLLQDFACNKILASRARSIGLTRFIHPRQDIKREIPEHVLATSIEAILGAVWLDATQNISEVQSVMDKLQIYPP</sequence>
<feature type="domain" description="RNase III" evidence="2">
    <location>
        <begin position="5"/>
        <end position="122"/>
    </location>
</feature>
<dbReference type="GO" id="GO:0004525">
    <property type="term" value="F:ribonuclease III activity"/>
    <property type="evidence" value="ECO:0007669"/>
    <property type="project" value="InterPro"/>
</dbReference>
<dbReference type="Pfam" id="PF14622">
    <property type="entry name" value="Ribonucleas_3_3"/>
    <property type="match status" value="1"/>
</dbReference>